<dbReference type="Proteomes" id="UP000198211">
    <property type="component" value="Unassembled WGS sequence"/>
</dbReference>
<dbReference type="AlphaFoldDB" id="A0A225W004"/>
<protein>
    <submittedName>
        <fullName evidence="1">Helitron helicase</fullName>
    </submittedName>
</protein>
<sequence>MTINKAQESTVFAHGQRNVAISRVTSQKAIRIAVGTEMIYVDGRVHTKHIVDRECFDHEVA</sequence>
<evidence type="ECO:0000313" key="2">
    <source>
        <dbReference type="Proteomes" id="UP000198211"/>
    </source>
</evidence>
<keyword evidence="2" id="KW-1185">Reference proteome</keyword>
<proteinExistence type="predicted"/>
<keyword evidence="1" id="KW-0347">Helicase</keyword>
<comment type="caution">
    <text evidence="1">The sequence shown here is derived from an EMBL/GenBank/DDBJ whole genome shotgun (WGS) entry which is preliminary data.</text>
</comment>
<keyword evidence="1" id="KW-0547">Nucleotide-binding</keyword>
<reference evidence="2" key="1">
    <citation type="submission" date="2017-03" db="EMBL/GenBank/DDBJ databases">
        <title>Phytopthora megakarya and P. palmivora, two closely related causual agents of cacao black pod achieved similar genome size and gene model numbers by different mechanisms.</title>
        <authorList>
            <person name="Ali S."/>
            <person name="Shao J."/>
            <person name="Larry D.J."/>
            <person name="Kronmiller B."/>
            <person name="Shen D."/>
            <person name="Strem M.D."/>
            <person name="Melnick R.L."/>
            <person name="Guiltinan M.J."/>
            <person name="Tyler B.M."/>
            <person name="Meinhardt L.W."/>
            <person name="Bailey B.A."/>
        </authorList>
    </citation>
    <scope>NUCLEOTIDE SEQUENCE [LARGE SCALE GENOMIC DNA]</scope>
    <source>
        <strain evidence="2">zdho120</strain>
    </source>
</reference>
<dbReference type="GO" id="GO:0004386">
    <property type="term" value="F:helicase activity"/>
    <property type="evidence" value="ECO:0007669"/>
    <property type="project" value="UniProtKB-KW"/>
</dbReference>
<keyword evidence="1" id="KW-0067">ATP-binding</keyword>
<evidence type="ECO:0000313" key="1">
    <source>
        <dbReference type="EMBL" id="OWZ11013.1"/>
    </source>
</evidence>
<accession>A0A225W004</accession>
<keyword evidence="1" id="KW-0378">Hydrolase</keyword>
<dbReference type="OrthoDB" id="3353471at2759"/>
<dbReference type="EMBL" id="NBNE01002251">
    <property type="protein sequence ID" value="OWZ11013.1"/>
    <property type="molecule type" value="Genomic_DNA"/>
</dbReference>
<name>A0A225W004_9STRA</name>
<gene>
    <name evidence="1" type="ORF">PHMEG_00016024</name>
</gene>
<organism evidence="1 2">
    <name type="scientific">Phytophthora megakarya</name>
    <dbReference type="NCBI Taxonomy" id="4795"/>
    <lineage>
        <taxon>Eukaryota</taxon>
        <taxon>Sar</taxon>
        <taxon>Stramenopiles</taxon>
        <taxon>Oomycota</taxon>
        <taxon>Peronosporomycetes</taxon>
        <taxon>Peronosporales</taxon>
        <taxon>Peronosporaceae</taxon>
        <taxon>Phytophthora</taxon>
    </lineage>
</organism>